<evidence type="ECO:0000313" key="4">
    <source>
        <dbReference type="EMBL" id="MDJ1492914.1"/>
    </source>
</evidence>
<gene>
    <name evidence="4" type="ORF">QNI19_08225</name>
</gene>
<evidence type="ECO:0000256" key="1">
    <source>
        <dbReference type="ARBA" id="ARBA00006499"/>
    </source>
</evidence>
<proteinExistence type="inferred from homology"/>
<keyword evidence="5" id="KW-1185">Reference proteome</keyword>
<reference evidence="4 5" key="1">
    <citation type="submission" date="2023-05" db="EMBL/GenBank/DDBJ databases">
        <authorList>
            <person name="Zhang X."/>
        </authorList>
    </citation>
    <scope>NUCLEOTIDE SEQUENCE [LARGE SCALE GENOMIC DNA]</scope>
    <source>
        <strain evidence="4 5">DM2B3-1</strain>
    </source>
</reference>
<sequence>MLVSVFFFALQMLSINNTSMIDPMVSESNNPSDSFVLQYLIREPKVKAEKNKAIILLHGVGSNEQDLFSLAGQLPDDFYIIAARGPFALGGGRFAWYNVDFSTGRPVIDVEQELSSRNTIYRFVSHIKQKYHIDQLYLGGFSQGAIMSFSVALTYPNEVNQVIALSGRILEQHQVGVVPNDNFRKLNVFLSHGTQDGTLPIQYAREAKTFLEKLNVQLSYHEYNLGHSINNDVLKDLNRWLQKNE</sequence>
<keyword evidence="2" id="KW-0378">Hydrolase</keyword>
<dbReference type="SUPFAM" id="SSF53474">
    <property type="entry name" value="alpha/beta-Hydrolases"/>
    <property type="match status" value="1"/>
</dbReference>
<dbReference type="EMBL" id="JASJOT010000004">
    <property type="protein sequence ID" value="MDJ1492914.1"/>
    <property type="molecule type" value="Genomic_DNA"/>
</dbReference>
<protein>
    <submittedName>
        <fullName evidence="4">Esterase</fullName>
    </submittedName>
</protein>
<comment type="similarity">
    <text evidence="1">Belongs to the AB hydrolase superfamily. AB hydrolase 2 family.</text>
</comment>
<accession>A0ABT7CGP6</accession>
<dbReference type="PANTHER" id="PTHR10655:SF17">
    <property type="entry name" value="LYSOPHOSPHOLIPASE-LIKE PROTEIN 1"/>
    <property type="match status" value="1"/>
</dbReference>
<dbReference type="InterPro" id="IPR003140">
    <property type="entry name" value="PLipase/COase/thioEstase"/>
</dbReference>
<feature type="domain" description="Phospholipase/carboxylesterase/thioesterase" evidence="3">
    <location>
        <begin position="48"/>
        <end position="243"/>
    </location>
</feature>
<evidence type="ECO:0000256" key="2">
    <source>
        <dbReference type="ARBA" id="ARBA00022801"/>
    </source>
</evidence>
<dbReference type="PANTHER" id="PTHR10655">
    <property type="entry name" value="LYSOPHOSPHOLIPASE-RELATED"/>
    <property type="match status" value="1"/>
</dbReference>
<evidence type="ECO:0000313" key="5">
    <source>
        <dbReference type="Proteomes" id="UP001228581"/>
    </source>
</evidence>
<dbReference type="InterPro" id="IPR050565">
    <property type="entry name" value="LYPA1-2/EST-like"/>
</dbReference>
<comment type="caution">
    <text evidence="4">The sequence shown here is derived from an EMBL/GenBank/DDBJ whole genome shotgun (WGS) entry which is preliminary data.</text>
</comment>
<dbReference type="Proteomes" id="UP001228581">
    <property type="component" value="Unassembled WGS sequence"/>
</dbReference>
<organism evidence="4 5">
    <name type="scientific">Xanthocytophaga flava</name>
    <dbReference type="NCBI Taxonomy" id="3048013"/>
    <lineage>
        <taxon>Bacteria</taxon>
        <taxon>Pseudomonadati</taxon>
        <taxon>Bacteroidota</taxon>
        <taxon>Cytophagia</taxon>
        <taxon>Cytophagales</taxon>
        <taxon>Rhodocytophagaceae</taxon>
        <taxon>Xanthocytophaga</taxon>
    </lineage>
</organism>
<dbReference type="InterPro" id="IPR029058">
    <property type="entry name" value="AB_hydrolase_fold"/>
</dbReference>
<evidence type="ECO:0000259" key="3">
    <source>
        <dbReference type="Pfam" id="PF02230"/>
    </source>
</evidence>
<dbReference type="Gene3D" id="3.40.50.1820">
    <property type="entry name" value="alpha/beta hydrolase"/>
    <property type="match status" value="1"/>
</dbReference>
<name>A0ABT7CGP6_9BACT</name>
<dbReference type="Pfam" id="PF02230">
    <property type="entry name" value="Abhydrolase_2"/>
    <property type="match status" value="1"/>
</dbReference>